<evidence type="ECO:0000256" key="1">
    <source>
        <dbReference type="ARBA" id="ARBA00005422"/>
    </source>
</evidence>
<dbReference type="GO" id="GO:0006417">
    <property type="term" value="P:regulation of translation"/>
    <property type="evidence" value="ECO:0007669"/>
    <property type="project" value="UniProtKB-KW"/>
</dbReference>
<evidence type="ECO:0000313" key="8">
    <source>
        <dbReference type="Proteomes" id="UP000019487"/>
    </source>
</evidence>
<feature type="compositionally biased region" description="Low complexity" evidence="5">
    <location>
        <begin position="14"/>
        <end position="24"/>
    </location>
</feature>
<feature type="compositionally biased region" description="Polar residues" evidence="5">
    <location>
        <begin position="28"/>
        <end position="51"/>
    </location>
</feature>
<evidence type="ECO:0000259" key="6">
    <source>
        <dbReference type="PROSITE" id="PS50296"/>
    </source>
</evidence>
<dbReference type="GO" id="GO:0003743">
    <property type="term" value="F:translation initiation factor activity"/>
    <property type="evidence" value="ECO:0007669"/>
    <property type="project" value="UniProtKB-KW"/>
</dbReference>
<evidence type="ECO:0000256" key="2">
    <source>
        <dbReference type="ARBA" id="ARBA00022845"/>
    </source>
</evidence>
<keyword evidence="3" id="KW-0648">Protein biosynthesis</keyword>
<reference evidence="7 8" key="1">
    <citation type="journal article" date="2014" name="Genome Announc.">
        <title>Draft genome sequence of Sclerotinia borealis, a psychrophilic plant pathogenic fungus.</title>
        <authorList>
            <person name="Mardanov A.V."/>
            <person name="Beletsky A.V."/>
            <person name="Kadnikov V.V."/>
            <person name="Ignatov A.N."/>
            <person name="Ravin N.V."/>
        </authorList>
    </citation>
    <scope>NUCLEOTIDE SEQUENCE [LARGE SCALE GENOMIC DNA]</scope>
    <source>
        <strain evidence="8">F-4157</strain>
    </source>
</reference>
<proteinExistence type="inferred from homology"/>
<dbReference type="OrthoDB" id="10248435at2759"/>
<dbReference type="HOGENOM" id="CLU_082805_3_2_1"/>
<protein>
    <submittedName>
        <fullName evidence="7">Translation initiation factor 3</fullName>
    </submittedName>
</protein>
<comment type="caution">
    <text evidence="7">The sequence shown here is derived from an EMBL/GenBank/DDBJ whole genome shotgun (WGS) entry which is preliminary data.</text>
</comment>
<name>W9C4A6_SCLBF</name>
<dbReference type="InterPro" id="IPR036877">
    <property type="entry name" value="SUI1_dom_sf"/>
</dbReference>
<organism evidence="7 8">
    <name type="scientific">Sclerotinia borealis (strain F-4128)</name>
    <dbReference type="NCBI Taxonomy" id="1432307"/>
    <lineage>
        <taxon>Eukaryota</taxon>
        <taxon>Fungi</taxon>
        <taxon>Dikarya</taxon>
        <taxon>Ascomycota</taxon>
        <taxon>Pezizomycotina</taxon>
        <taxon>Leotiomycetes</taxon>
        <taxon>Helotiales</taxon>
        <taxon>Sclerotiniaceae</taxon>
        <taxon>Sclerotinia</taxon>
    </lineage>
</organism>
<feature type="domain" description="SUI1" evidence="6">
    <location>
        <begin position="110"/>
        <end position="180"/>
    </location>
</feature>
<gene>
    <name evidence="7" type="ORF">SBOR_9066</name>
</gene>
<dbReference type="InterPro" id="IPR005874">
    <property type="entry name" value="SUI1_euk"/>
</dbReference>
<dbReference type="PANTHER" id="PTHR10388">
    <property type="entry name" value="EUKARYOTIC TRANSLATION INITIATION FACTOR SUI1"/>
    <property type="match status" value="1"/>
</dbReference>
<keyword evidence="7" id="KW-0396">Initiation factor</keyword>
<keyword evidence="8" id="KW-1185">Reference proteome</keyword>
<evidence type="ECO:0000256" key="3">
    <source>
        <dbReference type="ARBA" id="ARBA00022917"/>
    </source>
</evidence>
<dbReference type="EMBL" id="AYSA01000611">
    <property type="protein sequence ID" value="ESZ90543.1"/>
    <property type="molecule type" value="Genomic_DNA"/>
</dbReference>
<comment type="function">
    <text evidence="4">Additional factor that functions in concert with eIF-2 and the initiator tRNA in directing the ribosome to the proper start site of translation.</text>
</comment>
<dbReference type="STRING" id="1432307.W9C4A6"/>
<dbReference type="Gene3D" id="3.30.780.10">
    <property type="entry name" value="SUI1-like domain"/>
    <property type="match status" value="1"/>
</dbReference>
<dbReference type="PROSITE" id="PS50296">
    <property type="entry name" value="SUI1"/>
    <property type="match status" value="1"/>
</dbReference>
<evidence type="ECO:0000256" key="4">
    <source>
        <dbReference type="ARBA" id="ARBA00060093"/>
    </source>
</evidence>
<dbReference type="SUPFAM" id="SSF55159">
    <property type="entry name" value="eIF1-like"/>
    <property type="match status" value="1"/>
</dbReference>
<comment type="similarity">
    <text evidence="1">Belongs to the SUI1 family.</text>
</comment>
<accession>W9C4A6</accession>
<dbReference type="FunFam" id="3.30.780.10:FF:000005">
    <property type="entry name" value="Sui1 translation initiation factor"/>
    <property type="match status" value="1"/>
</dbReference>
<evidence type="ECO:0000313" key="7">
    <source>
        <dbReference type="EMBL" id="ESZ90543.1"/>
    </source>
</evidence>
<evidence type="ECO:0000256" key="5">
    <source>
        <dbReference type="SAM" id="MobiDB-lite"/>
    </source>
</evidence>
<sequence length="194" mass="21149">MSIENLKTIDSFADADAAGDPGPDQGSGEINSPLNANGSSSPTANLKSTKSAKAAPGGTQIENLKVFGEETSPVFMTDSRRQSKINRTFDLDPFAEADEEPGDQKAAEYIHIRIQQRNGRKTLTTVQGLPKKFDQKKILKVIKKKFACNGTIVNDIIMGDVIQLQGDQRKDVQEFLTGKDGLELEVKTIKVHGF</sequence>
<dbReference type="AlphaFoldDB" id="W9C4A6"/>
<dbReference type="InterPro" id="IPR001950">
    <property type="entry name" value="SUI1"/>
</dbReference>
<dbReference type="Pfam" id="PF01253">
    <property type="entry name" value="SUI1"/>
    <property type="match status" value="1"/>
</dbReference>
<feature type="region of interest" description="Disordered" evidence="5">
    <location>
        <begin position="1"/>
        <end position="59"/>
    </location>
</feature>
<keyword evidence="2" id="KW-0810">Translation regulation</keyword>
<dbReference type="Proteomes" id="UP000019487">
    <property type="component" value="Unassembled WGS sequence"/>
</dbReference>
<dbReference type="CDD" id="cd11566">
    <property type="entry name" value="eIF1_SUI1"/>
    <property type="match status" value="1"/>
</dbReference>